<dbReference type="SUPFAM" id="SSF51905">
    <property type="entry name" value="FAD/NAD(P)-binding domain"/>
    <property type="match status" value="1"/>
</dbReference>
<proteinExistence type="predicted"/>
<dbReference type="PANTHER" id="PTHR43400">
    <property type="entry name" value="FUMARATE REDUCTASE"/>
    <property type="match status" value="1"/>
</dbReference>
<keyword evidence="4" id="KW-0560">Oxidoreductase</keyword>
<evidence type="ECO:0000256" key="4">
    <source>
        <dbReference type="ARBA" id="ARBA00023002"/>
    </source>
</evidence>
<dbReference type="PANTHER" id="PTHR43400:SF10">
    <property type="entry name" value="3-OXOSTEROID 1-DEHYDROGENASE"/>
    <property type="match status" value="1"/>
</dbReference>
<dbReference type="Pfam" id="PF00890">
    <property type="entry name" value="FAD_binding_2"/>
    <property type="match status" value="1"/>
</dbReference>
<evidence type="ECO:0000256" key="3">
    <source>
        <dbReference type="ARBA" id="ARBA00022827"/>
    </source>
</evidence>
<dbReference type="EMBL" id="JAQQEZ010000009">
    <property type="protein sequence ID" value="MFM0002574.1"/>
    <property type="molecule type" value="Genomic_DNA"/>
</dbReference>
<reference evidence="7 8" key="1">
    <citation type="journal article" date="2024" name="Chem. Sci.">
        <title>Discovery of megapolipeptins by genome mining of a Burkholderiales bacteria collection.</title>
        <authorList>
            <person name="Paulo B.S."/>
            <person name="Recchia M.J.J."/>
            <person name="Lee S."/>
            <person name="Fergusson C.H."/>
            <person name="Romanowski S.B."/>
            <person name="Hernandez A."/>
            <person name="Krull N."/>
            <person name="Liu D.Y."/>
            <person name="Cavanagh H."/>
            <person name="Bos A."/>
            <person name="Gray C.A."/>
            <person name="Murphy B.T."/>
            <person name="Linington R.G."/>
            <person name="Eustaquio A.S."/>
        </authorList>
    </citation>
    <scope>NUCLEOTIDE SEQUENCE [LARGE SCALE GENOMIC DNA]</scope>
    <source>
        <strain evidence="7 8">RL17-350-BIC-A</strain>
    </source>
</reference>
<dbReference type="RefSeq" id="WP_408177878.1">
    <property type="nucleotide sequence ID" value="NZ_JAQQEZ010000009.1"/>
</dbReference>
<dbReference type="InterPro" id="IPR036188">
    <property type="entry name" value="FAD/NAD-bd_sf"/>
</dbReference>
<comment type="caution">
    <text evidence="7">The sequence shown here is derived from an EMBL/GenBank/DDBJ whole genome shotgun (WGS) entry which is preliminary data.</text>
</comment>
<evidence type="ECO:0000256" key="2">
    <source>
        <dbReference type="ARBA" id="ARBA00022630"/>
    </source>
</evidence>
<dbReference type="Gene3D" id="3.50.50.60">
    <property type="entry name" value="FAD/NAD(P)-binding domain"/>
    <property type="match status" value="3"/>
</dbReference>
<evidence type="ECO:0000256" key="5">
    <source>
        <dbReference type="SAM" id="MobiDB-lite"/>
    </source>
</evidence>
<protein>
    <submittedName>
        <fullName evidence="7">FAD-dependent oxidoreductase</fullName>
    </submittedName>
</protein>
<dbReference type="Proteomes" id="UP001629230">
    <property type="component" value="Unassembled WGS sequence"/>
</dbReference>
<comment type="cofactor">
    <cofactor evidence="1">
        <name>FAD</name>
        <dbReference type="ChEBI" id="CHEBI:57692"/>
    </cofactor>
</comment>
<keyword evidence="3" id="KW-0274">FAD</keyword>
<sequence length="601" mass="63685">MVETLSGLQQNETFDVVVIGAGGAGMSAALFAAIEGARVLLVESTEYVGGTTAYSAGTTWIPDSMHGPSVNPDDSSANAEAFLRRAVGERSSEALRRAFLAAGPQAVAHIEANSDVKYRARPFHPDYLSELEGSTLRGRALEPLAFDGRKLGKHFALIRPPIPEFTVLGGMMVDRDDVGHLLGMTKSLKSLRHAVKLLARHACDRMSWPRGTRLVMGNALIGRLLYSLLARNVTVLVSTKLEALRTGANGSVDGITLSQNGQRRQIAVTGGVILASGGFNRHPQRRSAMLPGVDPSWCPGAPGHTGSAHDLALAIGARYGEGALSNAFWAPVSVRKRKDGTTAVFPHFLMDRGKPGMVVVNQAGKRFLNENTSYHLFGIAMQEAHRQSPCVPAYLVTDAEGLRKYGLGMVRPGGKGIAPFLADGYLTRADTLDELAGKLDIDPRGLTDSVARIDEYAQTGVDADFQRGATDYQRANGDANWPGPNPCLGPIGRAPFYAVRLYPGDIGAATGLASDQHARVLGRDDQPIGGLYACGNDMQSVMGGVYPGPGITLGPGLAFAYLAGRDAAACAQTASAARTSSAAWSEPADVSPQRAKEKIFR</sequence>
<dbReference type="SUPFAM" id="SSF56425">
    <property type="entry name" value="Succinate dehydrogenase/fumarate reductase flavoprotein, catalytic domain"/>
    <property type="match status" value="1"/>
</dbReference>
<dbReference type="InterPro" id="IPR050315">
    <property type="entry name" value="FAD-oxidoreductase_2"/>
</dbReference>
<evidence type="ECO:0000259" key="6">
    <source>
        <dbReference type="Pfam" id="PF00890"/>
    </source>
</evidence>
<dbReference type="InterPro" id="IPR003953">
    <property type="entry name" value="FAD-dep_OxRdtase_2_FAD-bd"/>
</dbReference>
<dbReference type="InterPro" id="IPR027477">
    <property type="entry name" value="Succ_DH/fumarate_Rdtase_cat_sf"/>
</dbReference>
<feature type="domain" description="FAD-dependent oxidoreductase 2 FAD-binding" evidence="6">
    <location>
        <begin position="15"/>
        <end position="553"/>
    </location>
</feature>
<evidence type="ECO:0000313" key="7">
    <source>
        <dbReference type="EMBL" id="MFM0002574.1"/>
    </source>
</evidence>
<name>A0ABW9AST6_9BURK</name>
<accession>A0ABW9AST6</accession>
<organism evidence="7 8">
    <name type="scientific">Paraburkholderia dipogonis</name>
    <dbReference type="NCBI Taxonomy" id="1211383"/>
    <lineage>
        <taxon>Bacteria</taxon>
        <taxon>Pseudomonadati</taxon>
        <taxon>Pseudomonadota</taxon>
        <taxon>Betaproteobacteria</taxon>
        <taxon>Burkholderiales</taxon>
        <taxon>Burkholderiaceae</taxon>
        <taxon>Paraburkholderia</taxon>
    </lineage>
</organism>
<dbReference type="Gene3D" id="3.90.700.10">
    <property type="entry name" value="Succinate dehydrogenase/fumarate reductase flavoprotein, catalytic domain"/>
    <property type="match status" value="1"/>
</dbReference>
<feature type="region of interest" description="Disordered" evidence="5">
    <location>
        <begin position="581"/>
        <end position="601"/>
    </location>
</feature>
<evidence type="ECO:0000256" key="1">
    <source>
        <dbReference type="ARBA" id="ARBA00001974"/>
    </source>
</evidence>
<keyword evidence="2" id="KW-0285">Flavoprotein</keyword>
<keyword evidence="8" id="KW-1185">Reference proteome</keyword>
<gene>
    <name evidence="7" type="ORF">PQR57_16250</name>
</gene>
<dbReference type="NCBIfam" id="NF009477">
    <property type="entry name" value="PRK12843.1"/>
    <property type="match status" value="1"/>
</dbReference>
<evidence type="ECO:0000313" key="8">
    <source>
        <dbReference type="Proteomes" id="UP001629230"/>
    </source>
</evidence>